<dbReference type="Proteomes" id="UP000640786">
    <property type="component" value="Unassembled WGS sequence"/>
</dbReference>
<dbReference type="RefSeq" id="WP_191696953.1">
    <property type="nucleotide sequence ID" value="NZ_JACSQO010000003.1"/>
</dbReference>
<evidence type="ECO:0000256" key="1">
    <source>
        <dbReference type="ARBA" id="ARBA00022679"/>
    </source>
</evidence>
<organism evidence="4 5">
    <name type="scientific">Psychrobacillus faecigallinarum</name>
    <dbReference type="NCBI Taxonomy" id="2762235"/>
    <lineage>
        <taxon>Bacteria</taxon>
        <taxon>Bacillati</taxon>
        <taxon>Bacillota</taxon>
        <taxon>Bacilli</taxon>
        <taxon>Bacillales</taxon>
        <taxon>Bacillaceae</taxon>
        <taxon>Psychrobacillus</taxon>
    </lineage>
</organism>
<dbReference type="InterPro" id="IPR016181">
    <property type="entry name" value="Acyl_CoA_acyltransferase"/>
</dbReference>
<name>A0ABR8R8F7_9BACI</name>
<keyword evidence="2" id="KW-0012">Acyltransferase</keyword>
<protein>
    <submittedName>
        <fullName evidence="4">GNAT family N-acetyltransferase</fullName>
    </submittedName>
</protein>
<dbReference type="EMBL" id="JACSQO010000003">
    <property type="protein sequence ID" value="MBD7944072.1"/>
    <property type="molecule type" value="Genomic_DNA"/>
</dbReference>
<evidence type="ECO:0000259" key="3">
    <source>
        <dbReference type="PROSITE" id="PS51186"/>
    </source>
</evidence>
<keyword evidence="1" id="KW-0808">Transferase</keyword>
<dbReference type="PANTHER" id="PTHR43877">
    <property type="entry name" value="AMINOALKYLPHOSPHONATE N-ACETYLTRANSFERASE-RELATED-RELATED"/>
    <property type="match status" value="1"/>
</dbReference>
<dbReference type="CDD" id="cd04301">
    <property type="entry name" value="NAT_SF"/>
    <property type="match status" value="1"/>
</dbReference>
<dbReference type="InterPro" id="IPR000182">
    <property type="entry name" value="GNAT_dom"/>
</dbReference>
<dbReference type="Gene3D" id="3.40.630.30">
    <property type="match status" value="2"/>
</dbReference>
<evidence type="ECO:0000313" key="4">
    <source>
        <dbReference type="EMBL" id="MBD7944072.1"/>
    </source>
</evidence>
<dbReference type="SUPFAM" id="SSF55729">
    <property type="entry name" value="Acyl-CoA N-acyltransferases (Nat)"/>
    <property type="match status" value="1"/>
</dbReference>
<sequence>MDISVMTVSIPVDGETLEEIKILVDEATHVDLINYSHLLNVTELMDYFLKGFCILAYNDDSDQLVGILTAIDRLGTIDYEWSALVLPSARKAGIASKMFQELNRNLELRGATAAIALVPNTATIGQDMLTSNGYSHEISEITMVANTAPEQTKSEFEIAPFVNEGDELINVLKSAFGDTQEEAKEMISFNLQTPNRKLMLAKQANKVLGTATTVDNQEQLWITGLAVHNDARGKGVAKALLNWCKHEAYILGKQQVYLDVETDNDIALSVYQKQGFQTAAHTLFYRRKN</sequence>
<dbReference type="InterPro" id="IPR050832">
    <property type="entry name" value="Bact_Acetyltransf"/>
</dbReference>
<dbReference type="Pfam" id="PF00583">
    <property type="entry name" value="Acetyltransf_1"/>
    <property type="match status" value="1"/>
</dbReference>
<dbReference type="PROSITE" id="PS51186">
    <property type="entry name" value="GNAT"/>
    <property type="match status" value="1"/>
</dbReference>
<evidence type="ECO:0000313" key="5">
    <source>
        <dbReference type="Proteomes" id="UP000640786"/>
    </source>
</evidence>
<keyword evidence="5" id="KW-1185">Reference proteome</keyword>
<accession>A0ABR8R8F7</accession>
<reference evidence="4 5" key="1">
    <citation type="submission" date="2020-08" db="EMBL/GenBank/DDBJ databases">
        <title>A Genomic Blueprint of the Chicken Gut Microbiome.</title>
        <authorList>
            <person name="Gilroy R."/>
            <person name="Ravi A."/>
            <person name="Getino M."/>
            <person name="Pursley I."/>
            <person name="Horton D.L."/>
            <person name="Alikhan N.-F."/>
            <person name="Baker D."/>
            <person name="Gharbi K."/>
            <person name="Hall N."/>
            <person name="Watson M."/>
            <person name="Adriaenssens E.M."/>
            <person name="Foster-Nyarko E."/>
            <person name="Jarju S."/>
            <person name="Secka A."/>
            <person name="Antonio M."/>
            <person name="Oren A."/>
            <person name="Chaudhuri R."/>
            <person name="La Ragione R.M."/>
            <person name="Hildebrand F."/>
            <person name="Pallen M.J."/>
        </authorList>
    </citation>
    <scope>NUCLEOTIDE SEQUENCE [LARGE SCALE GENOMIC DNA]</scope>
    <source>
        <strain evidence="4 5">Sa2BUA9</strain>
    </source>
</reference>
<evidence type="ECO:0000256" key="2">
    <source>
        <dbReference type="ARBA" id="ARBA00023315"/>
    </source>
</evidence>
<proteinExistence type="predicted"/>
<comment type="caution">
    <text evidence="4">The sequence shown here is derived from an EMBL/GenBank/DDBJ whole genome shotgun (WGS) entry which is preliminary data.</text>
</comment>
<feature type="domain" description="N-acetyltransferase" evidence="3">
    <location>
        <begin position="156"/>
        <end position="289"/>
    </location>
</feature>
<gene>
    <name evidence="4" type="ORF">H9650_08065</name>
</gene>